<dbReference type="Gene3D" id="1.10.287.190">
    <property type="entry name" value="Transcription factor IIA gamma subunit, alpha-helical domain"/>
    <property type="match status" value="1"/>
</dbReference>
<keyword evidence="3 6" id="KW-0805">Transcription regulation</keyword>
<gene>
    <name evidence="9" type="primary">g3066</name>
    <name evidence="9" type="ORF">VP750_LOCUS2619</name>
</gene>
<evidence type="ECO:0000256" key="5">
    <source>
        <dbReference type="ARBA" id="ARBA00023242"/>
    </source>
</evidence>
<keyword evidence="10" id="KW-1185">Reference proteome</keyword>
<organism evidence="9 10">
    <name type="scientific">Coccomyxa viridis</name>
    <dbReference type="NCBI Taxonomy" id="1274662"/>
    <lineage>
        <taxon>Eukaryota</taxon>
        <taxon>Viridiplantae</taxon>
        <taxon>Chlorophyta</taxon>
        <taxon>core chlorophytes</taxon>
        <taxon>Trebouxiophyceae</taxon>
        <taxon>Trebouxiophyceae incertae sedis</taxon>
        <taxon>Coccomyxaceae</taxon>
        <taxon>Coccomyxa</taxon>
    </lineage>
</organism>
<evidence type="ECO:0000259" key="7">
    <source>
        <dbReference type="Pfam" id="PF02268"/>
    </source>
</evidence>
<dbReference type="Pfam" id="PF02751">
    <property type="entry name" value="TFIIA_gamma_C"/>
    <property type="match status" value="1"/>
</dbReference>
<dbReference type="EMBL" id="CAXHTA020000004">
    <property type="protein sequence ID" value="CAL5220960.1"/>
    <property type="molecule type" value="Genomic_DNA"/>
</dbReference>
<name>A0ABP1FLX3_9CHLO</name>
<dbReference type="Gene3D" id="2.30.18.10">
    <property type="entry name" value="Transcription factor IIA (TFIIA), beta-barrel domain"/>
    <property type="match status" value="1"/>
</dbReference>
<accession>A0ABP1FLX3</accession>
<dbReference type="CDD" id="cd10014">
    <property type="entry name" value="TFIIA_gamma_C"/>
    <property type="match status" value="1"/>
</dbReference>
<dbReference type="InterPro" id="IPR015872">
    <property type="entry name" value="TFIIA_gsu_N"/>
</dbReference>
<sequence>MAALQLYRQSAVGDTLSDALHEMVADDKIPGDLATKVMAEFDEAMNKALEKEVTTKTTFKGHLDSYRFCDQVWTWVASDVVFRNDTASLLDTSVKEVRADKVKIVCVDARVAQS</sequence>
<comment type="subcellular location">
    <subcellularLocation>
        <location evidence="1 6">Nucleus</location>
    </subcellularLocation>
</comment>
<evidence type="ECO:0000256" key="2">
    <source>
        <dbReference type="ARBA" id="ARBA00007675"/>
    </source>
</evidence>
<dbReference type="InterPro" id="IPR009088">
    <property type="entry name" value="TFIIA_b-brl"/>
</dbReference>
<evidence type="ECO:0000256" key="6">
    <source>
        <dbReference type="PIRNR" id="PIRNR009415"/>
    </source>
</evidence>
<dbReference type="SUPFAM" id="SSF47396">
    <property type="entry name" value="Transcription factor IIA (TFIIA), alpha-helical domain"/>
    <property type="match status" value="1"/>
</dbReference>
<dbReference type="Proteomes" id="UP001497392">
    <property type="component" value="Unassembled WGS sequence"/>
</dbReference>
<evidence type="ECO:0000259" key="8">
    <source>
        <dbReference type="Pfam" id="PF02751"/>
    </source>
</evidence>
<dbReference type="InterPro" id="IPR015871">
    <property type="entry name" value="TFIIA_gsu_C"/>
</dbReference>
<evidence type="ECO:0000256" key="4">
    <source>
        <dbReference type="ARBA" id="ARBA00023163"/>
    </source>
</evidence>
<comment type="function">
    <text evidence="6">TFIIA is a component of the transcription machinery of RNA polymerase II and plays an important role in transcriptional activation.</text>
</comment>
<feature type="domain" description="Transcription initiation factor IIA gamma subunit N-terminal" evidence="7">
    <location>
        <begin position="4"/>
        <end position="49"/>
    </location>
</feature>
<keyword evidence="5 6" id="KW-0539">Nucleus</keyword>
<protein>
    <recommendedName>
        <fullName evidence="6">Transcription initiation factor IIA subunit 2</fullName>
    </recommendedName>
</protein>
<evidence type="ECO:0000313" key="9">
    <source>
        <dbReference type="EMBL" id="CAL5220960.1"/>
    </source>
</evidence>
<evidence type="ECO:0000256" key="1">
    <source>
        <dbReference type="ARBA" id="ARBA00004123"/>
    </source>
</evidence>
<feature type="domain" description="Transcription initiation factor IIA gamma subunit C-terminal" evidence="8">
    <location>
        <begin position="60"/>
        <end position="108"/>
    </location>
</feature>
<dbReference type="InterPro" id="IPR003194">
    <property type="entry name" value="TFIIA_gsu"/>
</dbReference>
<dbReference type="PIRSF" id="PIRSF009415">
    <property type="entry name" value="Hum_TFIIA_gamma"/>
    <property type="match status" value="1"/>
</dbReference>
<keyword evidence="4 6" id="KW-0804">Transcription</keyword>
<comment type="caution">
    <text evidence="9">The sequence shown here is derived from an EMBL/GenBank/DDBJ whole genome shotgun (WGS) entry which is preliminary data.</text>
</comment>
<proteinExistence type="inferred from homology"/>
<dbReference type="SUPFAM" id="SSF50784">
    <property type="entry name" value="Transcription factor IIA (TFIIA), beta-barrel domain"/>
    <property type="match status" value="1"/>
</dbReference>
<dbReference type="PANTHER" id="PTHR10966">
    <property type="entry name" value="TRANSCRIPTION INITIATION FACTOR IIA SUBUNIT 2"/>
    <property type="match status" value="1"/>
</dbReference>
<dbReference type="Pfam" id="PF02268">
    <property type="entry name" value="TFIIA_gamma_N"/>
    <property type="match status" value="1"/>
</dbReference>
<evidence type="ECO:0000256" key="3">
    <source>
        <dbReference type="ARBA" id="ARBA00023015"/>
    </source>
</evidence>
<comment type="similarity">
    <text evidence="2 6">Belongs to the TFIIA subunit 2 family.</text>
</comment>
<evidence type="ECO:0000313" key="10">
    <source>
        <dbReference type="Proteomes" id="UP001497392"/>
    </source>
</evidence>
<dbReference type="InterPro" id="IPR009083">
    <property type="entry name" value="TFIIA_a-hlx"/>
</dbReference>
<reference evidence="9 10" key="1">
    <citation type="submission" date="2024-06" db="EMBL/GenBank/DDBJ databases">
        <authorList>
            <person name="Kraege A."/>
            <person name="Thomma B."/>
        </authorList>
    </citation>
    <scope>NUCLEOTIDE SEQUENCE [LARGE SCALE GENOMIC DNA]</scope>
</reference>